<keyword evidence="2" id="KW-1185">Reference proteome</keyword>
<evidence type="ECO:0000313" key="2">
    <source>
        <dbReference type="Proteomes" id="UP000321595"/>
    </source>
</evidence>
<proteinExistence type="predicted"/>
<protein>
    <recommendedName>
        <fullName evidence="3">DUF432 domain-containing protein</fullName>
    </recommendedName>
</protein>
<reference evidence="1 2" key="1">
    <citation type="submission" date="2019-08" db="EMBL/GenBank/DDBJ databases">
        <authorList>
            <person name="Liang Q."/>
        </authorList>
    </citation>
    <scope>NUCLEOTIDE SEQUENCE [LARGE SCALE GENOMIC DNA]</scope>
    <source>
        <strain evidence="1 2">V1718</strain>
    </source>
</reference>
<dbReference type="OrthoDB" id="5408470at2"/>
<dbReference type="EMBL" id="CP042467">
    <property type="protein sequence ID" value="QED26167.1"/>
    <property type="molecule type" value="Genomic_DNA"/>
</dbReference>
<evidence type="ECO:0000313" key="1">
    <source>
        <dbReference type="EMBL" id="QED26167.1"/>
    </source>
</evidence>
<name>A0A5B8XM40_9DELT</name>
<sequence>MKTRVVTEKIRGFDGWGLIDFDDTSVFSLEIGPLNAWISHAPHEWKFVWDQGKNPLEERANLIKTQSAPEPLDPKHIARFATSWEGRKLRIYPSLADRSVVVRPETPTWLGAHDEVVFYVSTPLWLCIETQTALPILEIPTYRPSDTWFGDVQDGELAYASRTAGRTSLEDVQAYHARALTRVSVRNATQTPMLIERINIPVPVLTLYQDARERFWTEGISLVAEERGNMAHLKLGPSAPKEAERAEKITLPRAEPTSNVLVRALHKLLG</sequence>
<evidence type="ECO:0008006" key="3">
    <source>
        <dbReference type="Google" id="ProtNLM"/>
    </source>
</evidence>
<gene>
    <name evidence="1" type="ORF">FRD01_02610</name>
</gene>
<dbReference type="Proteomes" id="UP000321595">
    <property type="component" value="Chromosome"/>
</dbReference>
<dbReference type="AlphaFoldDB" id="A0A5B8XM40"/>
<organism evidence="1 2">
    <name type="scientific">Microvenator marinus</name>
    <dbReference type="NCBI Taxonomy" id="2600177"/>
    <lineage>
        <taxon>Bacteria</taxon>
        <taxon>Deltaproteobacteria</taxon>
        <taxon>Bradymonadales</taxon>
        <taxon>Microvenatoraceae</taxon>
        <taxon>Microvenator</taxon>
    </lineage>
</organism>
<dbReference type="RefSeq" id="WP_146957376.1">
    <property type="nucleotide sequence ID" value="NZ_CP042467.1"/>
</dbReference>
<accession>A0A5B8XM40</accession>
<dbReference type="KEGG" id="bbae:FRD01_02610"/>